<accession>D3F824</accession>
<feature type="transmembrane region" description="Helical" evidence="2">
    <location>
        <begin position="397"/>
        <end position="415"/>
    </location>
</feature>
<feature type="compositionally biased region" description="Pro residues" evidence="1">
    <location>
        <begin position="323"/>
        <end position="352"/>
    </location>
</feature>
<feature type="region of interest" description="Disordered" evidence="1">
    <location>
        <begin position="253"/>
        <end position="385"/>
    </location>
</feature>
<reference evidence="6" key="2">
    <citation type="submission" date="2010-01" db="EMBL/GenBank/DDBJ databases">
        <title>The complete genome of Conexibacter woesei DSM 14684.</title>
        <authorList>
            <consortium name="US DOE Joint Genome Institute (JGI-PGF)"/>
            <person name="Lucas S."/>
            <person name="Copeland A."/>
            <person name="Lapidus A."/>
            <person name="Glavina del Rio T."/>
            <person name="Dalin E."/>
            <person name="Tice H."/>
            <person name="Bruce D."/>
            <person name="Goodwin L."/>
            <person name="Pitluck S."/>
            <person name="Kyrpides N."/>
            <person name="Mavromatis K."/>
            <person name="Ivanova N."/>
            <person name="Mikhailova N."/>
            <person name="Chertkov O."/>
            <person name="Brettin T."/>
            <person name="Detter J.C."/>
            <person name="Han C."/>
            <person name="Larimer F."/>
            <person name="Land M."/>
            <person name="Hauser L."/>
            <person name="Markowitz V."/>
            <person name="Cheng J.-F."/>
            <person name="Hugenholtz P."/>
            <person name="Woyke T."/>
            <person name="Wu D."/>
            <person name="Pukall R."/>
            <person name="Steenblock K."/>
            <person name="Schneider S."/>
            <person name="Klenk H.-P."/>
            <person name="Eisen J.A."/>
        </authorList>
    </citation>
    <scope>NUCLEOTIDE SEQUENCE [LARGE SCALE GENOMIC DNA]</scope>
    <source>
        <strain evidence="6">DSM 14684 / CIP 108061 / JCM 11494 / NBRC 100937 / ID131577</strain>
    </source>
</reference>
<evidence type="ECO:0000256" key="2">
    <source>
        <dbReference type="SAM" id="Phobius"/>
    </source>
</evidence>
<reference evidence="5 6" key="1">
    <citation type="journal article" date="2010" name="Stand. Genomic Sci.">
        <title>Complete genome sequence of Conexibacter woesei type strain (ID131577).</title>
        <authorList>
            <person name="Pukall R."/>
            <person name="Lapidus A."/>
            <person name="Glavina Del Rio T."/>
            <person name="Copeland A."/>
            <person name="Tice H."/>
            <person name="Cheng J.-F."/>
            <person name="Lucas S."/>
            <person name="Chen F."/>
            <person name="Nolan M."/>
            <person name="Bruce D."/>
            <person name="Goodwin L."/>
            <person name="Pitluck S."/>
            <person name="Mavromatis K."/>
            <person name="Ivanova N."/>
            <person name="Ovchinnikova G."/>
            <person name="Pati A."/>
            <person name="Chen A."/>
            <person name="Palaniappan K."/>
            <person name="Land M."/>
            <person name="Hauser L."/>
            <person name="Chang Y.-J."/>
            <person name="Jeffries C.D."/>
            <person name="Chain P."/>
            <person name="Meincke L."/>
            <person name="Sims D."/>
            <person name="Brettin T."/>
            <person name="Detter J.C."/>
            <person name="Rohde M."/>
            <person name="Goeker M."/>
            <person name="Bristow J."/>
            <person name="Eisen J.A."/>
            <person name="Markowitz V."/>
            <person name="Kyrpides N.C."/>
            <person name="Klenk H.-P."/>
            <person name="Hugenholtz P."/>
        </authorList>
    </citation>
    <scope>NUCLEOTIDE SEQUENCE [LARGE SCALE GENOMIC DNA]</scope>
    <source>
        <strain evidence="6">DSM 14684 / CIP 108061 / JCM 11494 / NBRC 100937 / ID131577</strain>
    </source>
</reference>
<dbReference type="Gene3D" id="2.60.40.10">
    <property type="entry name" value="Immunoglobulins"/>
    <property type="match status" value="1"/>
</dbReference>
<keyword evidence="2" id="KW-0472">Membrane</keyword>
<evidence type="ECO:0000256" key="3">
    <source>
        <dbReference type="SAM" id="SignalP"/>
    </source>
</evidence>
<name>D3F824_CONWI</name>
<keyword evidence="2" id="KW-0812">Transmembrane</keyword>
<dbReference type="Proteomes" id="UP000008229">
    <property type="component" value="Chromosome"/>
</dbReference>
<feature type="chain" id="PRO_5003043555" description="PKD domain-containing protein" evidence="3">
    <location>
        <begin position="31"/>
        <end position="426"/>
    </location>
</feature>
<dbReference type="KEGG" id="cwo:Cwoe_4505"/>
<dbReference type="Pfam" id="PF00801">
    <property type="entry name" value="PKD"/>
    <property type="match status" value="1"/>
</dbReference>
<feature type="compositionally biased region" description="Gly residues" evidence="1">
    <location>
        <begin position="284"/>
        <end position="310"/>
    </location>
</feature>
<keyword evidence="2" id="KW-1133">Transmembrane helix</keyword>
<evidence type="ECO:0000259" key="4">
    <source>
        <dbReference type="Pfam" id="PF00801"/>
    </source>
</evidence>
<evidence type="ECO:0000256" key="1">
    <source>
        <dbReference type="SAM" id="MobiDB-lite"/>
    </source>
</evidence>
<feature type="compositionally biased region" description="Low complexity" evidence="1">
    <location>
        <begin position="311"/>
        <end position="322"/>
    </location>
</feature>
<feature type="region of interest" description="Disordered" evidence="1">
    <location>
        <begin position="31"/>
        <end position="63"/>
    </location>
</feature>
<dbReference type="SUPFAM" id="SSF49299">
    <property type="entry name" value="PKD domain"/>
    <property type="match status" value="1"/>
</dbReference>
<sequence length="426" mass="44549" precursor="true">MRRSDHRIRPLRLALAFVALLLAVALPAHAQETPPPDGSQPVAPTITLDLGDGSQPRTRPFSDFDSRRDVVQQQILLPDGSTKTVDGITLRSLLAHMRIGSRSYTTVTTTRDDGGEMDILAPQILQESGEQIVVFADEQGILHLLRPQTDVDARGTELATAVDGVLRLTLRATARLTASPPQVRVNQLVQFTVTLPPGLDAAAVEFEWDFNNGEPPVRNRKTTMSKSFKNVGAYNPSVTIYIGGVADRELPPSVEVSVSEPPRVSGRRNRDARESGNRRDDASGGSGDGTRGTGSGTGTGGSGTGGGAGGSVTTTPPVAAPTGPTPAATPPATPPPAQPRPQPRARAPPPEPAGETVDGYLLASADGAPLPAGGAQRESPDKVVSEADAATPLDIPAVVWVLGGLAALVMLGWALESRTTLPYFKP</sequence>
<keyword evidence="3" id="KW-0732">Signal</keyword>
<keyword evidence="6" id="KW-1185">Reference proteome</keyword>
<dbReference type="CDD" id="cd00146">
    <property type="entry name" value="PKD"/>
    <property type="match status" value="1"/>
</dbReference>
<feature type="domain" description="PKD" evidence="4">
    <location>
        <begin position="175"/>
        <end position="239"/>
    </location>
</feature>
<dbReference type="STRING" id="469383.Cwoe_4505"/>
<dbReference type="AlphaFoldDB" id="D3F824"/>
<feature type="compositionally biased region" description="Low complexity" evidence="1">
    <location>
        <begin position="253"/>
        <end position="264"/>
    </location>
</feature>
<feature type="compositionally biased region" description="Basic and acidic residues" evidence="1">
    <location>
        <begin position="268"/>
        <end position="282"/>
    </location>
</feature>
<dbReference type="InterPro" id="IPR013783">
    <property type="entry name" value="Ig-like_fold"/>
</dbReference>
<dbReference type="InterPro" id="IPR000601">
    <property type="entry name" value="PKD_dom"/>
</dbReference>
<proteinExistence type="predicted"/>
<gene>
    <name evidence="5" type="ordered locus">Cwoe_4505</name>
</gene>
<dbReference type="InterPro" id="IPR035986">
    <property type="entry name" value="PKD_dom_sf"/>
</dbReference>
<dbReference type="RefSeq" id="WP_012935969.1">
    <property type="nucleotide sequence ID" value="NC_013739.1"/>
</dbReference>
<dbReference type="HOGENOM" id="CLU_643579_0_0_11"/>
<evidence type="ECO:0000313" key="5">
    <source>
        <dbReference type="EMBL" id="ADB52918.1"/>
    </source>
</evidence>
<organism evidence="5 6">
    <name type="scientific">Conexibacter woesei (strain DSM 14684 / CCUG 47730 / CIP 108061 / JCM 11494 / NBRC 100937 / ID131577)</name>
    <dbReference type="NCBI Taxonomy" id="469383"/>
    <lineage>
        <taxon>Bacteria</taxon>
        <taxon>Bacillati</taxon>
        <taxon>Actinomycetota</taxon>
        <taxon>Thermoleophilia</taxon>
        <taxon>Solirubrobacterales</taxon>
        <taxon>Conexibacteraceae</taxon>
        <taxon>Conexibacter</taxon>
    </lineage>
</organism>
<dbReference type="GO" id="GO:0005975">
    <property type="term" value="P:carbohydrate metabolic process"/>
    <property type="evidence" value="ECO:0007669"/>
    <property type="project" value="UniProtKB-ARBA"/>
</dbReference>
<protein>
    <recommendedName>
        <fullName evidence="4">PKD domain-containing protein</fullName>
    </recommendedName>
</protein>
<feature type="signal peptide" evidence="3">
    <location>
        <begin position="1"/>
        <end position="30"/>
    </location>
</feature>
<evidence type="ECO:0000313" key="6">
    <source>
        <dbReference type="Proteomes" id="UP000008229"/>
    </source>
</evidence>
<dbReference type="EMBL" id="CP001854">
    <property type="protein sequence ID" value="ADB52918.1"/>
    <property type="molecule type" value="Genomic_DNA"/>
</dbReference>